<dbReference type="AlphaFoldDB" id="Q9G891"/>
<dbReference type="EMBL" id="AF295546">
    <property type="protein sequence ID" value="AAG13682.1"/>
    <property type="molecule type" value="Genomic_DNA"/>
</dbReference>
<accession>Q9G891</accession>
<dbReference type="Gene3D" id="3.30.1320.10">
    <property type="match status" value="1"/>
</dbReference>
<proteinExistence type="predicted"/>
<keyword evidence="1" id="KW-0496">Mitochondrion</keyword>
<reference evidence="1" key="1">
    <citation type="submission" date="2000-08" db="EMBL/GenBank/DDBJ databases">
        <title>Comparative analysis of mitochondrial genomes of the ancient jakobid protists.</title>
        <authorList>
            <person name="Burger G."/>
            <person name="O'Kelly C.J."/>
            <person name="Gray W.M."/>
        </authorList>
    </citation>
    <scope>NUCLEOTIDE SEQUENCE</scope>
    <source>
        <strain evidence="1">ATCC 50310</strain>
    </source>
</reference>
<dbReference type="GeneID" id="801305"/>
<gene>
    <name evidence="1" type="primary">orf74</name>
</gene>
<evidence type="ECO:0000313" key="1">
    <source>
        <dbReference type="EMBL" id="AAG13682.1"/>
    </source>
</evidence>
<geneLocation type="mitochondrion" evidence="1"/>
<sequence length="74" mass="8758">MIKKINLETKNNKIYFKIAVSTLKNNKYQTIDNIGIYNIKYNYILLNKIKLNYYLSVGALLTKNLIKILKKFNI</sequence>
<dbReference type="InterPro" id="IPR023803">
    <property type="entry name" value="Ribosomal_bS16_dom_sf"/>
</dbReference>
<name>Q9G891_MALJA</name>
<dbReference type="RefSeq" id="NP_066315.1">
    <property type="nucleotide sequence ID" value="NC_002553.1"/>
</dbReference>
<protein>
    <submittedName>
        <fullName evidence="1">Orf74</fullName>
    </submittedName>
</protein>
<organism evidence="1">
    <name type="scientific">Malawimonas jakobiformis</name>
    <name type="common">Flagellated protozoan</name>
    <dbReference type="NCBI Taxonomy" id="136089"/>
    <lineage>
        <taxon>Eukaryota</taxon>
        <taxon>Malawimonadida</taxon>
        <taxon>Malawimonadidae</taxon>
        <taxon>Malawimonas</taxon>
    </lineage>
</organism>
<dbReference type="SUPFAM" id="SSF54565">
    <property type="entry name" value="Ribosomal protein S16"/>
    <property type="match status" value="1"/>
</dbReference>